<dbReference type="RefSeq" id="WP_283869964.1">
    <property type="nucleotide sequence ID" value="NZ_CP126101.1"/>
</dbReference>
<evidence type="ECO:0000256" key="1">
    <source>
        <dbReference type="ARBA" id="ARBA00023015"/>
    </source>
</evidence>
<dbReference type="SUPFAM" id="SSF53807">
    <property type="entry name" value="Helical backbone' metal receptor"/>
    <property type="match status" value="1"/>
</dbReference>
<dbReference type="SUPFAM" id="SSF51182">
    <property type="entry name" value="RmlC-like cupins"/>
    <property type="match status" value="1"/>
</dbReference>
<dbReference type="PROSITE" id="PS01124">
    <property type="entry name" value="HTH_ARAC_FAMILY_2"/>
    <property type="match status" value="1"/>
</dbReference>
<keyword evidence="1" id="KW-0805">Transcription regulation</keyword>
<dbReference type="SMART" id="SM00342">
    <property type="entry name" value="HTH_ARAC"/>
    <property type="match status" value="1"/>
</dbReference>
<proteinExistence type="predicted"/>
<sequence>MSGLSQIFHLQEVSYSIPSAMWQLHHCDHYSLVVVISGHGELICDHETIHLTEEKCVLIPPNQKINVHNESGVLCFYHLTFKIIQLQESQTDCFSIFTQFQELGCHPFSQCTNLLEIIYRHRLAMDELSLFEQHVRFQEFMLFIMNQNVPNQQQKSVRQSVEQSIKYLQKHYERDWTVEQLAELAAVPRWNYSRIFKDITGQIPLNFLNNVRLEKAKQLLVTTNDRIFEISQTVGFNNEYYFNRRFKEHVGISPGQYRRGQSNNPRIFAPFLEDFLVALGITPIAQFSHSKWGKQDYLGLQEIPDIDIEKGQMDQLFHYKPTLIMLDEGIERWKACHQLDQLAPTYHLSHPGEDWRTTLFQIADLTGRTAIMKDVINQYEVKVQKAKKVLQKSVYGQSVAFLRISAIGISLYAGPECGYTGPILYRDLGLMPHESVWNIPHYTRKTHLTIDQLIHLDADHLFITFDKQHSIFEGEERVILKSPTWSNLPAAKNNCVYEVDFLTWMNYGILSHNKKIDDVLRVLG</sequence>
<dbReference type="EMBL" id="CP126101">
    <property type="protein sequence ID" value="WHY51388.1"/>
    <property type="molecule type" value="Genomic_DNA"/>
</dbReference>
<dbReference type="Pfam" id="PF12833">
    <property type="entry name" value="HTH_18"/>
    <property type="match status" value="1"/>
</dbReference>
<feature type="domain" description="Fe/B12 periplasmic-binding" evidence="5">
    <location>
        <begin position="264"/>
        <end position="524"/>
    </location>
</feature>
<evidence type="ECO:0000256" key="2">
    <source>
        <dbReference type="ARBA" id="ARBA00023125"/>
    </source>
</evidence>
<dbReference type="InterPro" id="IPR018060">
    <property type="entry name" value="HTH_AraC"/>
</dbReference>
<dbReference type="InterPro" id="IPR020449">
    <property type="entry name" value="Tscrpt_reg_AraC-type_HTH"/>
</dbReference>
<dbReference type="GO" id="GO:0043565">
    <property type="term" value="F:sequence-specific DNA binding"/>
    <property type="evidence" value="ECO:0007669"/>
    <property type="project" value="InterPro"/>
</dbReference>
<dbReference type="PROSITE" id="PS00041">
    <property type="entry name" value="HTH_ARAC_FAMILY_1"/>
    <property type="match status" value="1"/>
</dbReference>
<dbReference type="InterPro" id="IPR003313">
    <property type="entry name" value="AraC-bd"/>
</dbReference>
<protein>
    <submittedName>
        <fullName evidence="6">Helix-turn-helix domain-containing protein</fullName>
    </submittedName>
</protein>
<dbReference type="InterPro" id="IPR014710">
    <property type="entry name" value="RmlC-like_jellyroll"/>
</dbReference>
<dbReference type="Proteomes" id="UP001178322">
    <property type="component" value="Chromosome"/>
</dbReference>
<dbReference type="Pfam" id="PF01497">
    <property type="entry name" value="Peripla_BP_2"/>
    <property type="match status" value="1"/>
</dbReference>
<evidence type="ECO:0000259" key="5">
    <source>
        <dbReference type="PROSITE" id="PS50983"/>
    </source>
</evidence>
<dbReference type="InterPro" id="IPR002491">
    <property type="entry name" value="ABC_transptr_periplasmic_BD"/>
</dbReference>
<keyword evidence="2" id="KW-0238">DNA-binding</keyword>
<evidence type="ECO:0000256" key="3">
    <source>
        <dbReference type="ARBA" id="ARBA00023163"/>
    </source>
</evidence>
<reference evidence="6" key="1">
    <citation type="submission" date="2023-05" db="EMBL/GenBank/DDBJ databases">
        <title>Comparative genomics of Bacillaceae isolates and their secondary metabolite potential.</title>
        <authorList>
            <person name="Song L."/>
            <person name="Nielsen L.J."/>
            <person name="Mohite O."/>
            <person name="Xu X."/>
            <person name="Weber T."/>
            <person name="Kovacs A.T."/>
        </authorList>
    </citation>
    <scope>NUCLEOTIDE SEQUENCE</scope>
    <source>
        <strain evidence="6">LY1</strain>
    </source>
</reference>
<keyword evidence="3" id="KW-0804">Transcription</keyword>
<dbReference type="InterPro" id="IPR009057">
    <property type="entry name" value="Homeodomain-like_sf"/>
</dbReference>
<dbReference type="Gene3D" id="3.40.50.1980">
    <property type="entry name" value="Nitrogenase molybdenum iron protein domain"/>
    <property type="match status" value="2"/>
</dbReference>
<gene>
    <name evidence="6" type="ORF">QNH24_24530</name>
</gene>
<dbReference type="PRINTS" id="PR00032">
    <property type="entry name" value="HTHARAC"/>
</dbReference>
<dbReference type="CDD" id="cd02208">
    <property type="entry name" value="cupin_RmlC-like"/>
    <property type="match status" value="1"/>
</dbReference>
<organism evidence="6 7">
    <name type="scientific">Lysinibacillus pakistanensis</name>
    <dbReference type="NCBI Taxonomy" id="759811"/>
    <lineage>
        <taxon>Bacteria</taxon>
        <taxon>Bacillati</taxon>
        <taxon>Bacillota</taxon>
        <taxon>Bacilli</taxon>
        <taxon>Bacillales</taxon>
        <taxon>Bacillaceae</taxon>
        <taxon>Lysinibacillus</taxon>
    </lineage>
</organism>
<evidence type="ECO:0000313" key="6">
    <source>
        <dbReference type="EMBL" id="WHY51388.1"/>
    </source>
</evidence>
<dbReference type="Pfam" id="PF02311">
    <property type="entry name" value="AraC_binding"/>
    <property type="match status" value="1"/>
</dbReference>
<feature type="domain" description="HTH araC/xylS-type" evidence="4">
    <location>
        <begin position="162"/>
        <end position="260"/>
    </location>
</feature>
<dbReference type="SUPFAM" id="SSF46689">
    <property type="entry name" value="Homeodomain-like"/>
    <property type="match status" value="2"/>
</dbReference>
<dbReference type="GO" id="GO:0003700">
    <property type="term" value="F:DNA-binding transcription factor activity"/>
    <property type="evidence" value="ECO:0007669"/>
    <property type="project" value="InterPro"/>
</dbReference>
<accession>A0AAX3WWN3</accession>
<dbReference type="InterPro" id="IPR011051">
    <property type="entry name" value="RmlC_Cupin_sf"/>
</dbReference>
<dbReference type="Gene3D" id="2.60.120.10">
    <property type="entry name" value="Jelly Rolls"/>
    <property type="match status" value="1"/>
</dbReference>
<dbReference type="PANTHER" id="PTHR43280:SF2">
    <property type="entry name" value="HTH-TYPE TRANSCRIPTIONAL REGULATOR EXSA"/>
    <property type="match status" value="1"/>
</dbReference>
<dbReference type="PROSITE" id="PS50983">
    <property type="entry name" value="FE_B12_PBP"/>
    <property type="match status" value="1"/>
</dbReference>
<dbReference type="AlphaFoldDB" id="A0AAX3WWN3"/>
<dbReference type="PANTHER" id="PTHR43280">
    <property type="entry name" value="ARAC-FAMILY TRANSCRIPTIONAL REGULATOR"/>
    <property type="match status" value="1"/>
</dbReference>
<dbReference type="InterPro" id="IPR018062">
    <property type="entry name" value="HTH_AraC-typ_CS"/>
</dbReference>
<name>A0AAX3WWN3_9BACI</name>
<evidence type="ECO:0000313" key="7">
    <source>
        <dbReference type="Proteomes" id="UP001178322"/>
    </source>
</evidence>
<dbReference type="Gene3D" id="1.10.10.60">
    <property type="entry name" value="Homeodomain-like"/>
    <property type="match status" value="2"/>
</dbReference>
<evidence type="ECO:0000259" key="4">
    <source>
        <dbReference type="PROSITE" id="PS01124"/>
    </source>
</evidence>